<name>A0A0C3QLB6_9AGAM</name>
<dbReference type="AlphaFoldDB" id="A0A0C3QLB6"/>
<dbReference type="EMBL" id="KN823010">
    <property type="protein sequence ID" value="KIO27379.1"/>
    <property type="molecule type" value="Genomic_DNA"/>
</dbReference>
<reference evidence="1 2" key="1">
    <citation type="submission" date="2014-04" db="EMBL/GenBank/DDBJ databases">
        <authorList>
            <consortium name="DOE Joint Genome Institute"/>
            <person name="Kuo A."/>
            <person name="Girlanda M."/>
            <person name="Perotto S."/>
            <person name="Kohler A."/>
            <person name="Nagy L.G."/>
            <person name="Floudas D."/>
            <person name="Copeland A."/>
            <person name="Barry K.W."/>
            <person name="Cichocki N."/>
            <person name="Veneault-Fourrey C."/>
            <person name="LaButti K."/>
            <person name="Lindquist E.A."/>
            <person name="Lipzen A."/>
            <person name="Lundell T."/>
            <person name="Morin E."/>
            <person name="Murat C."/>
            <person name="Sun H."/>
            <person name="Tunlid A."/>
            <person name="Henrissat B."/>
            <person name="Grigoriev I.V."/>
            <person name="Hibbett D.S."/>
            <person name="Martin F."/>
            <person name="Nordberg H.P."/>
            <person name="Cantor M.N."/>
            <person name="Hua S.X."/>
        </authorList>
    </citation>
    <scope>NUCLEOTIDE SEQUENCE [LARGE SCALE GENOMIC DNA]</scope>
    <source>
        <strain evidence="1 2">MUT 4182</strain>
    </source>
</reference>
<accession>A0A0C3QLB6</accession>
<keyword evidence="2" id="KW-1185">Reference proteome</keyword>
<dbReference type="HOGENOM" id="CLU_1836604_0_0_1"/>
<reference evidence="2" key="2">
    <citation type="submission" date="2015-01" db="EMBL/GenBank/DDBJ databases">
        <title>Evolutionary Origins and Diversification of the Mycorrhizal Mutualists.</title>
        <authorList>
            <consortium name="DOE Joint Genome Institute"/>
            <consortium name="Mycorrhizal Genomics Consortium"/>
            <person name="Kohler A."/>
            <person name="Kuo A."/>
            <person name="Nagy L.G."/>
            <person name="Floudas D."/>
            <person name="Copeland A."/>
            <person name="Barry K.W."/>
            <person name="Cichocki N."/>
            <person name="Veneault-Fourrey C."/>
            <person name="LaButti K."/>
            <person name="Lindquist E.A."/>
            <person name="Lipzen A."/>
            <person name="Lundell T."/>
            <person name="Morin E."/>
            <person name="Murat C."/>
            <person name="Riley R."/>
            <person name="Ohm R."/>
            <person name="Sun H."/>
            <person name="Tunlid A."/>
            <person name="Henrissat B."/>
            <person name="Grigoriev I.V."/>
            <person name="Hibbett D.S."/>
            <person name="Martin F."/>
        </authorList>
    </citation>
    <scope>NUCLEOTIDE SEQUENCE [LARGE SCALE GENOMIC DNA]</scope>
    <source>
        <strain evidence="2">MUT 4182</strain>
    </source>
</reference>
<evidence type="ECO:0000313" key="1">
    <source>
        <dbReference type="EMBL" id="KIO27379.1"/>
    </source>
</evidence>
<dbReference type="Proteomes" id="UP000054248">
    <property type="component" value="Unassembled WGS sequence"/>
</dbReference>
<sequence>MVSYTGLDISAGVNTLLDLAKASGVLKGRVHKDADIAAVVSSVNDYSRTVWIFVNGKPVDHLRYGDEVEIRLARDGIAAWHFQLEQALQLIKEAGLHERNPSFFQRVQRRKAIRRCINEINSAHERFEVGPTTLDSNGFD</sequence>
<organism evidence="1 2">
    <name type="scientific">Tulasnella calospora MUT 4182</name>
    <dbReference type="NCBI Taxonomy" id="1051891"/>
    <lineage>
        <taxon>Eukaryota</taxon>
        <taxon>Fungi</taxon>
        <taxon>Dikarya</taxon>
        <taxon>Basidiomycota</taxon>
        <taxon>Agaricomycotina</taxon>
        <taxon>Agaricomycetes</taxon>
        <taxon>Cantharellales</taxon>
        <taxon>Tulasnellaceae</taxon>
        <taxon>Tulasnella</taxon>
    </lineage>
</organism>
<protein>
    <submittedName>
        <fullName evidence="1">Uncharacterized protein</fullName>
    </submittedName>
</protein>
<dbReference type="OrthoDB" id="10457853at2759"/>
<evidence type="ECO:0000313" key="2">
    <source>
        <dbReference type="Proteomes" id="UP000054248"/>
    </source>
</evidence>
<proteinExistence type="predicted"/>
<gene>
    <name evidence="1" type="ORF">M407DRAFT_7334</name>
</gene>